<keyword evidence="2" id="KW-0539">Nucleus</keyword>
<dbReference type="Gene3D" id="3.30.160.360">
    <property type="match status" value="1"/>
</dbReference>
<feature type="compositionally biased region" description="Basic residues" evidence="4">
    <location>
        <begin position="573"/>
        <end position="582"/>
    </location>
</feature>
<keyword evidence="7" id="KW-1185">Reference proteome</keyword>
<protein>
    <submittedName>
        <fullName evidence="6">Protein</fullName>
    </submittedName>
</protein>
<evidence type="ECO:0000256" key="1">
    <source>
        <dbReference type="ARBA" id="ARBA00004123"/>
    </source>
</evidence>
<comment type="caution">
    <text evidence="6">The sequence shown here is derived from an EMBL/GenBank/DDBJ whole genome shotgun (WGS) entry which is preliminary data.</text>
</comment>
<feature type="coiled-coil region" evidence="3">
    <location>
        <begin position="31"/>
        <end position="72"/>
    </location>
</feature>
<dbReference type="InterPro" id="IPR003888">
    <property type="entry name" value="FYrich_N"/>
</dbReference>
<comment type="subcellular location">
    <subcellularLocation>
        <location evidence="1">Nucleus</location>
    </subcellularLocation>
</comment>
<dbReference type="VEuPathDB" id="FungiDB:LCOR_11441.1"/>
<dbReference type="InterPro" id="IPR056513">
    <property type="entry name" value="INO80F"/>
</dbReference>
<dbReference type="Pfam" id="PF05964">
    <property type="entry name" value="FYRN"/>
    <property type="match status" value="1"/>
</dbReference>
<feature type="domain" description="INO80 complex subunit F" evidence="5">
    <location>
        <begin position="29"/>
        <end position="73"/>
    </location>
</feature>
<feature type="compositionally biased region" description="Low complexity" evidence="4">
    <location>
        <begin position="164"/>
        <end position="184"/>
    </location>
</feature>
<feature type="compositionally biased region" description="Pro residues" evidence="4">
    <location>
        <begin position="196"/>
        <end position="214"/>
    </location>
</feature>
<dbReference type="EMBL" id="CBTN010000101">
    <property type="protein sequence ID" value="CDH60660.1"/>
    <property type="molecule type" value="Genomic_DNA"/>
</dbReference>
<evidence type="ECO:0000256" key="2">
    <source>
        <dbReference type="ARBA" id="ARBA00023242"/>
    </source>
</evidence>
<dbReference type="OrthoDB" id="285793at2759"/>
<feature type="region of interest" description="Disordered" evidence="4">
    <location>
        <begin position="1"/>
        <end position="23"/>
    </location>
</feature>
<dbReference type="InterPro" id="IPR040092">
    <property type="entry name" value="TBRG1"/>
</dbReference>
<dbReference type="SMART" id="SM00542">
    <property type="entry name" value="FYRC"/>
    <property type="match status" value="1"/>
</dbReference>
<dbReference type="Proteomes" id="UP000027586">
    <property type="component" value="Unassembled WGS sequence"/>
</dbReference>
<gene>
    <name evidence="6" type="ORF">LCOR_11441.1</name>
</gene>
<evidence type="ECO:0000313" key="7">
    <source>
        <dbReference type="Proteomes" id="UP000027586"/>
    </source>
</evidence>
<feature type="region of interest" description="Disordered" evidence="4">
    <location>
        <begin position="123"/>
        <end position="281"/>
    </location>
</feature>
<feature type="compositionally biased region" description="Low complexity" evidence="4">
    <location>
        <begin position="498"/>
        <end position="516"/>
    </location>
</feature>
<dbReference type="InterPro" id="IPR003889">
    <property type="entry name" value="FYrich_C"/>
</dbReference>
<dbReference type="GO" id="GO:0005634">
    <property type="term" value="C:nucleus"/>
    <property type="evidence" value="ECO:0007669"/>
    <property type="project" value="UniProtKB-SubCell"/>
</dbReference>
<dbReference type="STRING" id="1263082.A0A068SF91"/>
<dbReference type="Pfam" id="PF24245">
    <property type="entry name" value="INO80F"/>
    <property type="match status" value="1"/>
</dbReference>
<accession>A0A068SF91</accession>
<organism evidence="6 7">
    <name type="scientific">Lichtheimia corymbifera JMRC:FSU:9682</name>
    <dbReference type="NCBI Taxonomy" id="1263082"/>
    <lineage>
        <taxon>Eukaryota</taxon>
        <taxon>Fungi</taxon>
        <taxon>Fungi incertae sedis</taxon>
        <taxon>Mucoromycota</taxon>
        <taxon>Mucoromycotina</taxon>
        <taxon>Mucoromycetes</taxon>
        <taxon>Mucorales</taxon>
        <taxon>Lichtheimiaceae</taxon>
        <taxon>Lichtheimia</taxon>
    </lineage>
</organism>
<dbReference type="AlphaFoldDB" id="A0A068SF91"/>
<dbReference type="GO" id="GO:0051726">
    <property type="term" value="P:regulation of cell cycle"/>
    <property type="evidence" value="ECO:0007669"/>
    <property type="project" value="TreeGrafter"/>
</dbReference>
<evidence type="ECO:0000313" key="6">
    <source>
        <dbReference type="EMBL" id="CDH60660.1"/>
    </source>
</evidence>
<feature type="compositionally biased region" description="Polar residues" evidence="4">
    <location>
        <begin position="185"/>
        <end position="194"/>
    </location>
</feature>
<reference evidence="6" key="1">
    <citation type="submission" date="2013-08" db="EMBL/GenBank/DDBJ databases">
        <title>Gene expansion shapes genome architecture in the human pathogen Lichtheimia corymbifera: an evolutionary genomics analysis in the ancient terrestrial Mucorales (Mucoromycotina).</title>
        <authorList>
            <person name="Schwartze V.U."/>
            <person name="Winter S."/>
            <person name="Shelest E."/>
            <person name="Marcet-Houben M."/>
            <person name="Horn F."/>
            <person name="Wehner S."/>
            <person name="Hoffmann K."/>
            <person name="Riege K."/>
            <person name="Sammeth M."/>
            <person name="Nowrousian M."/>
            <person name="Valiante V."/>
            <person name="Linde J."/>
            <person name="Jacobsen I.D."/>
            <person name="Marz M."/>
            <person name="Brakhage A.A."/>
            <person name="Gabaldon T."/>
            <person name="Bocker S."/>
            <person name="Voigt K."/>
        </authorList>
    </citation>
    <scope>NUCLEOTIDE SEQUENCE [LARGE SCALE GENOMIC DNA]</scope>
    <source>
        <strain evidence="6">FSU 9682</strain>
    </source>
</reference>
<dbReference type="PANTHER" id="PTHR22715">
    <property type="entry name" value="TRANSFORMING GROWTH FACTOR BETA REGULATED GENE 1"/>
    <property type="match status" value="1"/>
</dbReference>
<sequence length="605" mass="65048">MQVAETTRPFSSNEITTTNERSTQVVSEEKYNLLKRQLREITERNELLVNDLSRAKKRLRRLAKEKNILLDKLCQYDTHARFTHKKTSHSIAPTITTAAAASTVAMEIDDMETNVADNVMMMDKVTSSPPPQLAHPPTPWQPPPAAQSHVSTHLSQPPPPPPQQQQQQQPSSLLSPSSSSSPPSTITTTTNRIESSPPPPQSLPQQPSQPPPPQSMHSISSILSPQPTSSSPPRSISDPSTASSSSSQGSTSPAGVTTTTTTGTATNPSATTMQSGMGGPKVEIMYQDGRMVPSSRPKRMRRGPVEPKMRRVQPLEKDPVSGEYKLPARVGILTVHSLGRVVPLPTYHNDRYIWPPGFKVSRTYLSMVDPSANTVYTCSVEENGEQGPRFRVVADDCPDQPIIANSATGVWTAIVKRANEIRNREHSNSASGPDYYGFTHATIAKMIQDLPGTENCINYVWQQFGEMHQRTAAGVAAAAEKKKINLQMMGSANKRAPPSAAATTSGDGSSSNGSSSPPGPDTVANHASLPPLAESAPMDTASSATTTTTTSTSTTTSTALSVDMLTTPTPVDHHHHSHHHHPATTTPEPPVANVQALEPVPENHA</sequence>
<dbReference type="PROSITE" id="PS51543">
    <property type="entry name" value="FYRC"/>
    <property type="match status" value="1"/>
</dbReference>
<feature type="region of interest" description="Disordered" evidence="4">
    <location>
        <begin position="491"/>
        <end position="591"/>
    </location>
</feature>
<feature type="compositionally biased region" description="Low complexity" evidence="4">
    <location>
        <begin position="218"/>
        <end position="272"/>
    </location>
</feature>
<name>A0A068SF91_9FUNG</name>
<evidence type="ECO:0000256" key="3">
    <source>
        <dbReference type="SAM" id="Coils"/>
    </source>
</evidence>
<evidence type="ECO:0000256" key="4">
    <source>
        <dbReference type="SAM" id="MobiDB-lite"/>
    </source>
</evidence>
<feature type="compositionally biased region" description="Pro residues" evidence="4">
    <location>
        <begin position="128"/>
        <end position="145"/>
    </location>
</feature>
<proteinExistence type="predicted"/>
<dbReference type="Pfam" id="PF05965">
    <property type="entry name" value="FYRC"/>
    <property type="match status" value="1"/>
</dbReference>
<dbReference type="PANTHER" id="PTHR22715:SF0">
    <property type="entry name" value="TRANSFORMING GROWTH FACTOR BETA REGULATOR 1"/>
    <property type="match status" value="1"/>
</dbReference>
<dbReference type="SMART" id="SM00541">
    <property type="entry name" value="FYRN"/>
    <property type="match status" value="1"/>
</dbReference>
<dbReference type="PROSITE" id="PS51542">
    <property type="entry name" value="FYRN"/>
    <property type="match status" value="1"/>
</dbReference>
<feature type="compositionally biased region" description="Low complexity" evidence="4">
    <location>
        <begin position="540"/>
        <end position="559"/>
    </location>
</feature>
<evidence type="ECO:0000259" key="5">
    <source>
        <dbReference type="Pfam" id="PF24245"/>
    </source>
</evidence>
<keyword evidence="3" id="KW-0175">Coiled coil</keyword>